<evidence type="ECO:0000256" key="2">
    <source>
        <dbReference type="ARBA" id="ARBA00022917"/>
    </source>
</evidence>
<dbReference type="GO" id="GO:0042256">
    <property type="term" value="P:cytosolic ribosome assembly"/>
    <property type="evidence" value="ECO:0007669"/>
    <property type="project" value="InterPro"/>
</dbReference>
<dbReference type="EMBL" id="MLFT02000003">
    <property type="protein sequence ID" value="PHT52366.1"/>
    <property type="molecule type" value="Genomic_DNA"/>
</dbReference>
<evidence type="ECO:0000313" key="3">
    <source>
        <dbReference type="EMBL" id="PHT52366.1"/>
    </source>
</evidence>
<organism evidence="3 4">
    <name type="scientific">Capsicum baccatum</name>
    <name type="common">Peruvian pepper</name>
    <dbReference type="NCBI Taxonomy" id="33114"/>
    <lineage>
        <taxon>Eukaryota</taxon>
        <taxon>Viridiplantae</taxon>
        <taxon>Streptophyta</taxon>
        <taxon>Embryophyta</taxon>
        <taxon>Tracheophyta</taxon>
        <taxon>Spermatophyta</taxon>
        <taxon>Magnoliopsida</taxon>
        <taxon>eudicotyledons</taxon>
        <taxon>Gunneridae</taxon>
        <taxon>Pentapetalae</taxon>
        <taxon>asterids</taxon>
        <taxon>lamiids</taxon>
        <taxon>Solanales</taxon>
        <taxon>Solanaceae</taxon>
        <taxon>Solanoideae</taxon>
        <taxon>Capsiceae</taxon>
        <taxon>Capsicum</taxon>
    </lineage>
</organism>
<dbReference type="GO" id="GO:0043022">
    <property type="term" value="F:ribosome binding"/>
    <property type="evidence" value="ECO:0007669"/>
    <property type="project" value="InterPro"/>
</dbReference>
<dbReference type="SUPFAM" id="SSF55909">
    <property type="entry name" value="Pentein"/>
    <property type="match status" value="1"/>
</dbReference>
<sequence length="96" mass="10414">MLALTDLPSSPTTCVRFHLAKKWLLVHPHASTKEMDELAGLLRVPLIARGTVNRGSEVIGAGMTVNDWAAFCGADTTATELAHIDSVFQLRGLLMR</sequence>
<dbReference type="GO" id="GO:0003743">
    <property type="term" value="F:translation initiation factor activity"/>
    <property type="evidence" value="ECO:0007669"/>
    <property type="project" value="UniProtKB-KW"/>
</dbReference>
<comment type="caution">
    <text evidence="3">The sequence shown here is derived from an EMBL/GenBank/DDBJ whole genome shotgun (WGS) entry which is preliminary data.</text>
</comment>
<dbReference type="OrthoDB" id="4155914at2759"/>
<dbReference type="Gene3D" id="3.75.10.10">
    <property type="entry name" value="L-arginine/glycine Amidinotransferase, Chain A"/>
    <property type="match status" value="1"/>
</dbReference>
<keyword evidence="2" id="KW-0648">Protein biosynthesis</keyword>
<dbReference type="STRING" id="33114.A0A2G2X4E4"/>
<evidence type="ECO:0000313" key="4">
    <source>
        <dbReference type="Proteomes" id="UP000224567"/>
    </source>
</evidence>
<keyword evidence="4" id="KW-1185">Reference proteome</keyword>
<name>A0A2G2X4E4_CAPBA</name>
<protein>
    <submittedName>
        <fullName evidence="3">Eukaryotic translation initiation factor 6</fullName>
    </submittedName>
</protein>
<reference evidence="4" key="2">
    <citation type="journal article" date="2017" name="J. Anim. Genet.">
        <title>Multiple reference genome sequences of hot pepper reveal the massive evolution of plant disease resistance genes by retroduplication.</title>
        <authorList>
            <person name="Kim S."/>
            <person name="Park J."/>
            <person name="Yeom S.-I."/>
            <person name="Kim Y.-M."/>
            <person name="Seo E."/>
            <person name="Kim K.-T."/>
            <person name="Kim M.-S."/>
            <person name="Lee J.M."/>
            <person name="Cheong K."/>
            <person name="Shin H.-S."/>
            <person name="Kim S.-B."/>
            <person name="Han K."/>
            <person name="Lee J."/>
            <person name="Park M."/>
            <person name="Lee H.-A."/>
            <person name="Lee H.-Y."/>
            <person name="Lee Y."/>
            <person name="Oh S."/>
            <person name="Lee J.H."/>
            <person name="Choi E."/>
            <person name="Choi E."/>
            <person name="Lee S.E."/>
            <person name="Jeon J."/>
            <person name="Kim H."/>
            <person name="Choi G."/>
            <person name="Song H."/>
            <person name="Lee J."/>
            <person name="Lee S.-C."/>
            <person name="Kwon J.-K."/>
            <person name="Lee H.-Y."/>
            <person name="Koo N."/>
            <person name="Hong Y."/>
            <person name="Kim R.W."/>
            <person name="Kang W.-H."/>
            <person name="Huh J.H."/>
            <person name="Kang B.-C."/>
            <person name="Yang T.-J."/>
            <person name="Lee Y.-H."/>
            <person name="Bennetzen J.L."/>
            <person name="Choi D."/>
        </authorList>
    </citation>
    <scope>NUCLEOTIDE SEQUENCE [LARGE SCALE GENOMIC DNA]</scope>
    <source>
        <strain evidence="4">cv. PBC81</strain>
    </source>
</reference>
<dbReference type="InterPro" id="IPR002769">
    <property type="entry name" value="eIF6"/>
</dbReference>
<dbReference type="PANTHER" id="PTHR10784">
    <property type="entry name" value="TRANSLATION INITIATION FACTOR 6"/>
    <property type="match status" value="1"/>
</dbReference>
<dbReference type="AlphaFoldDB" id="A0A2G2X4E4"/>
<proteinExistence type="predicted"/>
<keyword evidence="1 3" id="KW-0396">Initiation factor</keyword>
<dbReference type="Pfam" id="PF01912">
    <property type="entry name" value="eIF-6"/>
    <property type="match status" value="1"/>
</dbReference>
<reference evidence="3 4" key="1">
    <citation type="journal article" date="2017" name="Genome Biol.">
        <title>New reference genome sequences of hot pepper reveal the massive evolution of plant disease-resistance genes by retroduplication.</title>
        <authorList>
            <person name="Kim S."/>
            <person name="Park J."/>
            <person name="Yeom S.I."/>
            <person name="Kim Y.M."/>
            <person name="Seo E."/>
            <person name="Kim K.T."/>
            <person name="Kim M.S."/>
            <person name="Lee J.M."/>
            <person name="Cheong K."/>
            <person name="Shin H.S."/>
            <person name="Kim S.B."/>
            <person name="Han K."/>
            <person name="Lee J."/>
            <person name="Park M."/>
            <person name="Lee H.A."/>
            <person name="Lee H.Y."/>
            <person name="Lee Y."/>
            <person name="Oh S."/>
            <person name="Lee J.H."/>
            <person name="Choi E."/>
            <person name="Choi E."/>
            <person name="Lee S.E."/>
            <person name="Jeon J."/>
            <person name="Kim H."/>
            <person name="Choi G."/>
            <person name="Song H."/>
            <person name="Lee J."/>
            <person name="Lee S.C."/>
            <person name="Kwon J.K."/>
            <person name="Lee H.Y."/>
            <person name="Koo N."/>
            <person name="Hong Y."/>
            <person name="Kim R.W."/>
            <person name="Kang W.H."/>
            <person name="Huh J.H."/>
            <person name="Kang B.C."/>
            <person name="Yang T.J."/>
            <person name="Lee Y.H."/>
            <person name="Bennetzen J.L."/>
            <person name="Choi D."/>
        </authorList>
    </citation>
    <scope>NUCLEOTIDE SEQUENCE [LARGE SCALE GENOMIC DNA]</scope>
    <source>
        <strain evidence="4">cv. PBC81</strain>
    </source>
</reference>
<gene>
    <name evidence="3" type="ORF">CQW23_06828</name>
</gene>
<accession>A0A2G2X4E4</accession>
<dbReference type="Proteomes" id="UP000224567">
    <property type="component" value="Unassembled WGS sequence"/>
</dbReference>
<evidence type="ECO:0000256" key="1">
    <source>
        <dbReference type="ARBA" id="ARBA00022540"/>
    </source>
</evidence>